<dbReference type="OrthoDB" id="9795626at2"/>
<feature type="coiled-coil region" evidence="1">
    <location>
        <begin position="988"/>
        <end position="1042"/>
    </location>
</feature>
<evidence type="ECO:0000259" key="2">
    <source>
        <dbReference type="Pfam" id="PF13476"/>
    </source>
</evidence>
<evidence type="ECO:0000313" key="3">
    <source>
        <dbReference type="EMBL" id="TCV90667.1"/>
    </source>
</evidence>
<feature type="domain" description="Rad50/SbcC-type AAA" evidence="2">
    <location>
        <begin position="6"/>
        <end position="225"/>
    </location>
</feature>
<dbReference type="PANTHER" id="PTHR32114">
    <property type="entry name" value="ABC TRANSPORTER ABCH.3"/>
    <property type="match status" value="1"/>
</dbReference>
<keyword evidence="4" id="KW-1185">Reference proteome</keyword>
<dbReference type="AlphaFoldDB" id="A0A4R3YER5"/>
<organism evidence="3 4">
    <name type="scientific">Sulfurirhabdus autotrophica</name>
    <dbReference type="NCBI Taxonomy" id="1706046"/>
    <lineage>
        <taxon>Bacteria</taxon>
        <taxon>Pseudomonadati</taxon>
        <taxon>Pseudomonadota</taxon>
        <taxon>Betaproteobacteria</taxon>
        <taxon>Nitrosomonadales</taxon>
        <taxon>Sulfuricellaceae</taxon>
        <taxon>Sulfurirhabdus</taxon>
    </lineage>
</organism>
<dbReference type="SUPFAM" id="SSF52540">
    <property type="entry name" value="P-loop containing nucleoside triphosphate hydrolases"/>
    <property type="match status" value="1"/>
</dbReference>
<dbReference type="EMBL" id="SMCO01000001">
    <property type="protein sequence ID" value="TCV90667.1"/>
    <property type="molecule type" value="Genomic_DNA"/>
</dbReference>
<dbReference type="GO" id="GO:0006302">
    <property type="term" value="P:double-strand break repair"/>
    <property type="evidence" value="ECO:0007669"/>
    <property type="project" value="InterPro"/>
</dbReference>
<dbReference type="PANTHER" id="PTHR32114:SF2">
    <property type="entry name" value="ABC TRANSPORTER ABCH.3"/>
    <property type="match status" value="1"/>
</dbReference>
<dbReference type="Gene3D" id="3.40.50.300">
    <property type="entry name" value="P-loop containing nucleotide triphosphate hydrolases"/>
    <property type="match status" value="2"/>
</dbReference>
<feature type="coiled-coil region" evidence="1">
    <location>
        <begin position="757"/>
        <end position="784"/>
    </location>
</feature>
<accession>A0A4R3YER5</accession>
<dbReference type="GO" id="GO:0016887">
    <property type="term" value="F:ATP hydrolysis activity"/>
    <property type="evidence" value="ECO:0007669"/>
    <property type="project" value="InterPro"/>
</dbReference>
<proteinExistence type="predicted"/>
<sequence length="1245" mass="138668">MKIVAIRGKNLASLEGGFAVEFEQAPLAGAGLFAITGPTGAGKSTILDALCLALFDEMPRLPGGQGVPVGRADEDVAFRTRSNDVRSILRRGAAEGFAEVEFIGSDNQRYLARWEVRRARNMASGRLQAQTMTLTSLANNQLIGRTKSDVQEAIRDRLGLSFEQFRRSVLLAQGDFASFLKADAKQRSELLERMTGTEIYGALSKAAHARAAIEEAEMKRLEQRLGDLLPMLPEERTALEVQYKDALTTQLQLDQSRQIIKRVIDWYARLDQLKAAEGEAITKVELADQVAVNAIVRRTEFESVQAVQPARALVERMDQSVQELSNAKINLEAALAEEKQSVNSVQELQIAVEADKATLLKHESERELNEPLLRKARELDSQLNSVISEKDDCQQAALEAIEKANEATKKQTEIFEQCQYVEKALTESEKWLLDNACYSELSSQWQRWDQEFTSLVEVDQSRQATILDLASSEESLPKIQQQLATEVDRQAKLKVSVTDIEKEIEALEAQVSASPLAQLQQDRERLNNRRNNLRVLLELHKRAVESNKQLTLIISEKERNKHESERLRTAIQKAKEQLIASQSALEEAERSQRLVITARKADVTSLRSELIEGESCPVCGSHEHPWVSSHPELDLMQDQMMGRIQALREVVSNLTGENGRMEAEYLTANKLVGEFETKKSTLLDDLANLDIQWNEACSEENISADVLAAETGGQLADSAEKVDIALKEIAESESQGYQFQKMLQEKRQALHQFSLALSSATESIAKLTLQLQKLNHDQEQQTSELAKAEFLRKQIIERLSPVLTGIDRWQQQLETDVQSLRKTCAQIIGQWHEQINRRDEAAKGLAINKEKLAAARIEVTHRDESSIKAQTALNDVLAKLTGIEAQRKKLLSGRAADQVENELKAAVTSANIAFQAAQSKLSKASEQLASSRKSVQHWQEGKAKMKDKNAYAESSVNAVLAKHEISLERLKERLAHDEEWLRVEQVELNKIHTQLLETKARLAALQEQRVAHEEADVPTTNLENANAQLVETEALYQSLQDSIAEIRASLKQDDEKQNQGVALRGELQKQQDKWQIWGGLKELIGSQDGSKFRTFAQSLTLDALLGYANRHLEELARRYLLQRVPGSDLELQVIDREMGDEVRSVHSLSGGESFLISLALALGLASLSSNRTQVESLFIDEGFGSLDPATLDIAIASLDALQSLGRKVGVISHVPAMVERIGVQVRVGVHGGGKSSVKTFGAFVD</sequence>
<feature type="coiled-coil region" evidence="1">
    <location>
        <begin position="314"/>
        <end position="348"/>
    </location>
</feature>
<keyword evidence="3" id="KW-0540">Nuclease</keyword>
<comment type="caution">
    <text evidence="3">The sequence shown here is derived from an EMBL/GenBank/DDBJ whole genome shotgun (WGS) entry which is preliminary data.</text>
</comment>
<dbReference type="Proteomes" id="UP000295367">
    <property type="component" value="Unassembled WGS sequence"/>
</dbReference>
<keyword evidence="3" id="KW-0378">Hydrolase</keyword>
<dbReference type="InterPro" id="IPR027417">
    <property type="entry name" value="P-loop_NTPase"/>
</dbReference>
<dbReference type="Pfam" id="PF13558">
    <property type="entry name" value="SbcC_Walker_B"/>
    <property type="match status" value="1"/>
</dbReference>
<dbReference type="Pfam" id="PF13476">
    <property type="entry name" value="AAA_23"/>
    <property type="match status" value="1"/>
</dbReference>
<gene>
    <name evidence="3" type="ORF">EDC63_101641</name>
</gene>
<evidence type="ECO:0000256" key="1">
    <source>
        <dbReference type="SAM" id="Coils"/>
    </source>
</evidence>
<keyword evidence="3" id="KW-0269">Exonuclease</keyword>
<feature type="coiled-coil region" evidence="1">
    <location>
        <begin position="490"/>
        <end position="591"/>
    </location>
</feature>
<name>A0A4R3YER5_9PROT</name>
<protein>
    <submittedName>
        <fullName evidence="3">Exonuclease SbcC</fullName>
    </submittedName>
</protein>
<keyword evidence="1" id="KW-0175">Coiled coil</keyword>
<evidence type="ECO:0000313" key="4">
    <source>
        <dbReference type="Proteomes" id="UP000295367"/>
    </source>
</evidence>
<dbReference type="GO" id="GO:0004527">
    <property type="term" value="F:exonuclease activity"/>
    <property type="evidence" value="ECO:0007669"/>
    <property type="project" value="UniProtKB-KW"/>
</dbReference>
<dbReference type="InterPro" id="IPR038729">
    <property type="entry name" value="Rad50/SbcC_AAA"/>
</dbReference>
<dbReference type="RefSeq" id="WP_124947432.1">
    <property type="nucleotide sequence ID" value="NZ_BHVT01000073.1"/>
</dbReference>
<reference evidence="3 4" key="1">
    <citation type="submission" date="2019-03" db="EMBL/GenBank/DDBJ databases">
        <title>Genomic Encyclopedia of Type Strains, Phase IV (KMG-IV): sequencing the most valuable type-strain genomes for metagenomic binning, comparative biology and taxonomic classification.</title>
        <authorList>
            <person name="Goeker M."/>
        </authorList>
    </citation>
    <scope>NUCLEOTIDE SEQUENCE [LARGE SCALE GENOMIC DNA]</scope>
    <source>
        <strain evidence="3 4">DSM 100309</strain>
    </source>
</reference>